<reference evidence="1" key="1">
    <citation type="submission" date="2005-08" db="EMBL/GenBank/DDBJ databases">
        <title>Genomic Diversity of HIV-1 subtypes in Northern Kenya.</title>
        <authorList>
            <person name="Khamadi S.A."/>
            <person name="Ochieng W."/>
            <person name="Lihana R.W."/>
            <person name="Kiptoo M.K."/>
            <person name="Kinyua J.G."/>
            <person name="Lagat N."/>
            <person name="Muriuki J."/>
            <person name="Mwangi J."/>
            <person name="Pelle R."/>
            <person name="Muigai A."/>
            <person name="Carter J."/>
            <person name="Yamada R."/>
            <person name="Mpoke S."/>
        </authorList>
    </citation>
    <scope>NUCLEOTIDE SEQUENCE</scope>
    <source>
        <strain evidence="1">MYDH006</strain>
    </source>
</reference>
<organism evidence="1">
    <name type="scientific">Human immunodeficiency virus type 1</name>
    <name type="common">HIV-1</name>
    <dbReference type="NCBI Taxonomy" id="11676"/>
    <lineage>
        <taxon>Viruses</taxon>
        <taxon>Riboviria</taxon>
        <taxon>Pararnavirae</taxon>
        <taxon>Artverviricota</taxon>
        <taxon>Revtraviricetes</taxon>
        <taxon>Ortervirales</taxon>
        <taxon>Retroviridae</taxon>
        <taxon>Orthoretrovirinae</taxon>
        <taxon>Lentivirus</taxon>
        <taxon>Lentivirus humimdef1</taxon>
    </lineage>
</organism>
<proteinExistence type="predicted"/>
<dbReference type="EMBL" id="DQ154982">
    <property type="protein sequence ID" value="AAZ91508.1"/>
    <property type="molecule type" value="Genomic_DNA"/>
</dbReference>
<feature type="non-terminal residue" evidence="1">
    <location>
        <position position="143"/>
    </location>
</feature>
<feature type="non-terminal residue" evidence="1">
    <location>
        <position position="1"/>
    </location>
</feature>
<gene>
    <name evidence="1" type="primary">gag</name>
</gene>
<protein>
    <submittedName>
        <fullName evidence="1">Gag protein</fullName>
    </submittedName>
</protein>
<organismHost>
    <name type="scientific">Homo sapiens</name>
    <name type="common">Human</name>
    <dbReference type="NCBI Taxonomy" id="9606"/>
</organismHost>
<name>Q3S7Z8_HV1</name>
<evidence type="ECO:0000313" key="1">
    <source>
        <dbReference type="EMBL" id="AAZ91508.1"/>
    </source>
</evidence>
<accession>Q3S7Z8</accession>
<sequence>FVRTSKMLALLVFWISNKGQKNPSEIMSDRVLSNSQSCASYTGGKRLGCQKHYWSKMQIQIVSPFYEPSDQELHSRKCCQHVRESEDPAIKQGFWLRQCGQAQLTNIMMQRGNLEGQKRIKCFNWWQRRTCPQNWQAPSKKGC</sequence>